<dbReference type="KEGG" id="fpl:Ferp_1677"/>
<evidence type="ECO:0000313" key="2">
    <source>
        <dbReference type="Proteomes" id="UP000002613"/>
    </source>
</evidence>
<protein>
    <submittedName>
        <fullName evidence="1">Uncharacterized protein</fullName>
    </submittedName>
</protein>
<reference evidence="1 2" key="2">
    <citation type="journal article" date="2011" name="Stand. Genomic Sci.">
        <title>Complete genome sequence of Ferroglobus placidus AEDII12DO.</title>
        <authorList>
            <person name="Anderson I."/>
            <person name="Risso C."/>
            <person name="Holmes D."/>
            <person name="Lucas S."/>
            <person name="Copeland A."/>
            <person name="Lapidus A."/>
            <person name="Cheng J.F."/>
            <person name="Bruce D."/>
            <person name="Goodwin L."/>
            <person name="Pitluck S."/>
            <person name="Saunders E."/>
            <person name="Brettin T."/>
            <person name="Detter J.C."/>
            <person name="Han C."/>
            <person name="Tapia R."/>
            <person name="Larimer F."/>
            <person name="Land M."/>
            <person name="Hauser L."/>
            <person name="Woyke T."/>
            <person name="Lovley D."/>
            <person name="Kyrpides N."/>
            <person name="Ivanova N."/>
        </authorList>
    </citation>
    <scope>NUCLEOTIDE SEQUENCE [LARGE SCALE GENOMIC DNA]</scope>
    <source>
        <strain evidence="2">DSM 10642 / AEDII12DO</strain>
    </source>
</reference>
<reference evidence="2" key="1">
    <citation type="submission" date="2010-02" db="EMBL/GenBank/DDBJ databases">
        <title>Complete sequence of Ferroglobus placidus DSM 10642.</title>
        <authorList>
            <consortium name="US DOE Joint Genome Institute"/>
            <person name="Lucas S."/>
            <person name="Copeland A."/>
            <person name="Lapidus A."/>
            <person name="Cheng J.-F."/>
            <person name="Bruce D."/>
            <person name="Goodwin L."/>
            <person name="Pitluck S."/>
            <person name="Saunders E."/>
            <person name="Brettin T."/>
            <person name="Detter J.C."/>
            <person name="Han C."/>
            <person name="Tapia R."/>
            <person name="Larimer F."/>
            <person name="Land M."/>
            <person name="Hauser L."/>
            <person name="Kyrpides N."/>
            <person name="Ivanova N."/>
            <person name="Holmes D."/>
            <person name="Lovley D."/>
            <person name="Kyrpides N."/>
            <person name="Anderson I.J."/>
            <person name="Woyke T."/>
        </authorList>
    </citation>
    <scope>NUCLEOTIDE SEQUENCE [LARGE SCALE GENOMIC DNA]</scope>
    <source>
        <strain evidence="2">DSM 10642 / AEDII12DO</strain>
    </source>
</reference>
<dbReference type="OrthoDB" id="51591at2157"/>
<name>D3RZB0_FERPA</name>
<sequence length="77" mass="8797">MLFKLELKLNLEDAEIVYKALKPDDVDWARAELDENLKIIIESEKIGAVINAFEDFMMNVKASLSVLESLSVGKRRE</sequence>
<dbReference type="PaxDb" id="589924-Ferp_1677"/>
<dbReference type="NCBIfam" id="NF011470">
    <property type="entry name" value="PRK14887.1"/>
    <property type="match status" value="1"/>
</dbReference>
<evidence type="ECO:0000313" key="1">
    <source>
        <dbReference type="EMBL" id="ADC65823.1"/>
    </source>
</evidence>
<dbReference type="RefSeq" id="WP_012966163.1">
    <property type="nucleotide sequence ID" value="NC_013849.1"/>
</dbReference>
<gene>
    <name evidence="1" type="ordered locus">Ferp_1677</name>
</gene>
<keyword evidence="2" id="KW-1185">Reference proteome</keyword>
<dbReference type="STRING" id="589924.Ferp_1677"/>
<dbReference type="AlphaFoldDB" id="D3RZB0"/>
<proteinExistence type="predicted"/>
<dbReference type="eggNOG" id="arCOG01354">
    <property type="taxonomic scope" value="Archaea"/>
</dbReference>
<dbReference type="GeneID" id="8779202"/>
<accession>D3RZB0</accession>
<organism evidence="1 2">
    <name type="scientific">Ferroglobus placidus (strain DSM 10642 / AEDII12DO)</name>
    <dbReference type="NCBI Taxonomy" id="589924"/>
    <lineage>
        <taxon>Archaea</taxon>
        <taxon>Methanobacteriati</taxon>
        <taxon>Methanobacteriota</taxon>
        <taxon>Archaeoglobi</taxon>
        <taxon>Archaeoglobales</taxon>
        <taxon>Archaeoglobaceae</taxon>
        <taxon>Ferroglobus</taxon>
    </lineage>
</organism>
<dbReference type="EMBL" id="CP001899">
    <property type="protein sequence ID" value="ADC65823.1"/>
    <property type="molecule type" value="Genomic_DNA"/>
</dbReference>
<dbReference type="Proteomes" id="UP000002613">
    <property type="component" value="Chromosome"/>
</dbReference>
<dbReference type="HOGENOM" id="CLU_169408_2_1_2"/>